<proteinExistence type="predicted"/>
<evidence type="ECO:0000313" key="2">
    <source>
        <dbReference type="EMBL" id="EPY07101.1"/>
    </source>
</evidence>
<dbReference type="PATRIC" id="fig|1117108.3.peg.2398"/>
<dbReference type="RefSeq" id="WP_021259708.1">
    <property type="nucleotide sequence ID" value="NZ_ATMT01000046.1"/>
</dbReference>
<dbReference type="InterPro" id="IPR001387">
    <property type="entry name" value="Cro/C1-type_HTH"/>
</dbReference>
<dbReference type="EMBL" id="ATMT01000046">
    <property type="protein sequence ID" value="EPY07101.1"/>
    <property type="molecule type" value="Genomic_DNA"/>
</dbReference>
<accession>S9TY56</accession>
<dbReference type="InterPro" id="IPR010982">
    <property type="entry name" value="Lambda_DNA-bd_dom_sf"/>
</dbReference>
<gene>
    <name evidence="2" type="ORF">PAALTS15_11559</name>
</gene>
<name>S9TY56_PAEAL</name>
<protein>
    <submittedName>
        <fullName evidence="2">XRE family transcriptional regulator</fullName>
    </submittedName>
</protein>
<sequence length="69" mass="8082">MIRFRLGEIMRERNLKNKDVVELTNISRNTITTLSANATARIDFETINKLCNGLQIRPEELFEYVPDKK</sequence>
<reference evidence="2 3" key="1">
    <citation type="submission" date="2013-05" db="EMBL/GenBank/DDBJ databases">
        <authorList>
            <person name="Strain E.A."/>
            <person name="Brown E."/>
            <person name="Allard M.W."/>
            <person name="Luo Y.L."/>
        </authorList>
    </citation>
    <scope>NUCLEOTIDE SEQUENCE [LARGE SCALE GENOMIC DNA]</scope>
    <source>
        <strain evidence="2 3">TS-15</strain>
    </source>
</reference>
<evidence type="ECO:0000259" key="1">
    <source>
        <dbReference type="Pfam" id="PF13443"/>
    </source>
</evidence>
<evidence type="ECO:0000313" key="3">
    <source>
        <dbReference type="Proteomes" id="UP000015344"/>
    </source>
</evidence>
<dbReference type="Proteomes" id="UP000015344">
    <property type="component" value="Unassembled WGS sequence"/>
</dbReference>
<dbReference type="Gene3D" id="1.10.260.40">
    <property type="entry name" value="lambda repressor-like DNA-binding domains"/>
    <property type="match status" value="1"/>
</dbReference>
<dbReference type="Pfam" id="PF13443">
    <property type="entry name" value="HTH_26"/>
    <property type="match status" value="1"/>
</dbReference>
<dbReference type="eggNOG" id="COG3655">
    <property type="taxonomic scope" value="Bacteria"/>
</dbReference>
<dbReference type="SUPFAM" id="SSF47413">
    <property type="entry name" value="lambda repressor-like DNA-binding domains"/>
    <property type="match status" value="1"/>
</dbReference>
<dbReference type="GO" id="GO:0003677">
    <property type="term" value="F:DNA binding"/>
    <property type="evidence" value="ECO:0007669"/>
    <property type="project" value="InterPro"/>
</dbReference>
<organism evidence="2 3">
    <name type="scientific">Paenibacillus alvei TS-15</name>
    <dbReference type="NCBI Taxonomy" id="1117108"/>
    <lineage>
        <taxon>Bacteria</taxon>
        <taxon>Bacillati</taxon>
        <taxon>Bacillota</taxon>
        <taxon>Bacilli</taxon>
        <taxon>Bacillales</taxon>
        <taxon>Paenibacillaceae</taxon>
        <taxon>Paenibacillus</taxon>
    </lineage>
</organism>
<comment type="caution">
    <text evidence="2">The sequence shown here is derived from an EMBL/GenBank/DDBJ whole genome shotgun (WGS) entry which is preliminary data.</text>
</comment>
<feature type="domain" description="HTH cro/C1-type" evidence="1">
    <location>
        <begin position="5"/>
        <end position="67"/>
    </location>
</feature>
<dbReference type="AlphaFoldDB" id="S9TY56"/>